<dbReference type="GO" id="GO:0012505">
    <property type="term" value="C:endomembrane system"/>
    <property type="evidence" value="ECO:0007669"/>
    <property type="project" value="UniProtKB-SubCell"/>
</dbReference>
<evidence type="ECO:0000256" key="4">
    <source>
        <dbReference type="ARBA" id="ARBA00022692"/>
    </source>
</evidence>
<dbReference type="InterPro" id="IPR050059">
    <property type="entry name" value="ATP_synthase_B_chain"/>
</dbReference>
<dbReference type="HAMAP" id="MF_01398">
    <property type="entry name" value="ATP_synth_b_bprime"/>
    <property type="match status" value="1"/>
</dbReference>
<reference evidence="16 17" key="1">
    <citation type="submission" date="2017-06" db="EMBL/GenBank/DDBJ databases">
        <authorList>
            <person name="Kim H.J."/>
            <person name="Triplett B.A."/>
        </authorList>
    </citation>
    <scope>NUCLEOTIDE SEQUENCE [LARGE SCALE GENOMIC DNA]</scope>
    <source>
        <strain evidence="16 17">B29T1</strain>
    </source>
</reference>
<accession>A0A212Q4S8</accession>
<evidence type="ECO:0000313" key="17">
    <source>
        <dbReference type="Proteomes" id="UP000197065"/>
    </source>
</evidence>
<comment type="function">
    <text evidence="10 13">F(1)F(0) ATP synthase produces ATP from ADP in the presence of a proton or sodium gradient. F-type ATPases consist of two structural domains, F(1) containing the extramembraneous catalytic core and F(0) containing the membrane proton channel, linked together by a central stalk and a peripheral stalk. During catalysis, ATP synthesis in the catalytic domain of F(1) is coupled via a rotary mechanism of the central stalk subunits to proton translocation.</text>
</comment>
<dbReference type="PANTHER" id="PTHR33445:SF1">
    <property type="entry name" value="ATP SYNTHASE SUBUNIT B"/>
    <property type="match status" value="1"/>
</dbReference>
<protein>
    <recommendedName>
        <fullName evidence="13">ATP synthase subunit b</fullName>
    </recommendedName>
    <alternativeName>
        <fullName evidence="13">ATP synthase F(0) sector subunit b</fullName>
    </alternativeName>
    <alternativeName>
        <fullName evidence="13">ATPase subunit I</fullName>
    </alternativeName>
    <alternativeName>
        <fullName evidence="13">F-type ATPase subunit b</fullName>
        <shortName evidence="13">F-ATPase subunit b</shortName>
    </alternativeName>
</protein>
<keyword evidence="7 13" id="KW-0406">Ion transport</keyword>
<dbReference type="Pfam" id="PF00430">
    <property type="entry name" value="ATP-synt_B"/>
    <property type="match status" value="1"/>
</dbReference>
<comment type="function">
    <text evidence="11">Component of the F(0) channel, it forms part of the peripheral stalk, linking F(1) to F(0). The b'-subunit is a diverged and duplicated form of b found in plants and photosynthetic bacteria.</text>
</comment>
<organism evidence="16 17">
    <name type="scientific">Arboricoccus pini</name>
    <dbReference type="NCBI Taxonomy" id="1963835"/>
    <lineage>
        <taxon>Bacteria</taxon>
        <taxon>Pseudomonadati</taxon>
        <taxon>Pseudomonadota</taxon>
        <taxon>Alphaproteobacteria</taxon>
        <taxon>Geminicoccales</taxon>
        <taxon>Geminicoccaceae</taxon>
        <taxon>Arboricoccus</taxon>
    </lineage>
</organism>
<evidence type="ECO:0000256" key="13">
    <source>
        <dbReference type="HAMAP-Rule" id="MF_01398"/>
    </source>
</evidence>
<dbReference type="AlphaFoldDB" id="A0A212Q4S8"/>
<evidence type="ECO:0000256" key="7">
    <source>
        <dbReference type="ARBA" id="ARBA00023065"/>
    </source>
</evidence>
<evidence type="ECO:0000256" key="8">
    <source>
        <dbReference type="ARBA" id="ARBA00023136"/>
    </source>
</evidence>
<dbReference type="Proteomes" id="UP000197065">
    <property type="component" value="Unassembled WGS sequence"/>
</dbReference>
<keyword evidence="4 13" id="KW-0812">Transmembrane</keyword>
<name>A0A212Q4S8_9PROT</name>
<dbReference type="GO" id="GO:0046961">
    <property type="term" value="F:proton-transporting ATPase activity, rotational mechanism"/>
    <property type="evidence" value="ECO:0007669"/>
    <property type="project" value="TreeGrafter"/>
</dbReference>
<evidence type="ECO:0000256" key="14">
    <source>
        <dbReference type="RuleBase" id="RU003848"/>
    </source>
</evidence>
<evidence type="ECO:0000256" key="6">
    <source>
        <dbReference type="ARBA" id="ARBA00022989"/>
    </source>
</evidence>
<evidence type="ECO:0000256" key="5">
    <source>
        <dbReference type="ARBA" id="ARBA00022781"/>
    </source>
</evidence>
<evidence type="ECO:0000256" key="15">
    <source>
        <dbReference type="SAM" id="Coils"/>
    </source>
</evidence>
<gene>
    <name evidence="13" type="primary">atpF</name>
    <name evidence="16" type="ORF">SAMN07250955_101412</name>
</gene>
<dbReference type="GO" id="GO:0046933">
    <property type="term" value="F:proton-transporting ATP synthase activity, rotational mechanism"/>
    <property type="evidence" value="ECO:0007669"/>
    <property type="project" value="UniProtKB-UniRule"/>
</dbReference>
<dbReference type="GO" id="GO:0005886">
    <property type="term" value="C:plasma membrane"/>
    <property type="evidence" value="ECO:0007669"/>
    <property type="project" value="UniProtKB-SubCell"/>
</dbReference>
<keyword evidence="3 13" id="KW-0138">CF(0)</keyword>
<dbReference type="PANTHER" id="PTHR33445">
    <property type="entry name" value="ATP SYNTHASE SUBUNIT B', CHLOROPLASTIC"/>
    <property type="match status" value="1"/>
</dbReference>
<dbReference type="OrthoDB" id="8479836at2"/>
<dbReference type="EMBL" id="FYEH01000001">
    <property type="protein sequence ID" value="SNB54294.1"/>
    <property type="molecule type" value="Genomic_DNA"/>
</dbReference>
<evidence type="ECO:0000256" key="1">
    <source>
        <dbReference type="ARBA" id="ARBA00005513"/>
    </source>
</evidence>
<evidence type="ECO:0000256" key="9">
    <source>
        <dbReference type="ARBA" id="ARBA00023310"/>
    </source>
</evidence>
<keyword evidence="9 13" id="KW-0066">ATP synthesis</keyword>
<evidence type="ECO:0000313" key="16">
    <source>
        <dbReference type="EMBL" id="SNB54294.1"/>
    </source>
</evidence>
<evidence type="ECO:0000256" key="12">
    <source>
        <dbReference type="ARBA" id="ARBA00037847"/>
    </source>
</evidence>
<dbReference type="CDD" id="cd06503">
    <property type="entry name" value="ATP-synt_Fo_b"/>
    <property type="match status" value="1"/>
</dbReference>
<comment type="subcellular location">
    <subcellularLocation>
        <location evidence="13">Cell membrane</location>
        <topology evidence="13">Single-pass membrane protein</topology>
    </subcellularLocation>
    <subcellularLocation>
        <location evidence="12">Endomembrane system</location>
        <topology evidence="12">Single-pass membrane protein</topology>
    </subcellularLocation>
</comment>
<keyword evidence="15" id="KW-0175">Coiled coil</keyword>
<keyword evidence="5 13" id="KW-0375">Hydrogen ion transport</keyword>
<comment type="subunit">
    <text evidence="13">F-type ATPases have 2 components, F(1) - the catalytic core - and F(0) - the membrane proton channel. F(1) has five subunits: alpha(3), beta(3), gamma(1), delta(1), epsilon(1). F(0) has three main subunits: a(1), b(2) and c(10-14). The alpha and beta chains form an alternating ring which encloses part of the gamma chain. F(1) is attached to F(0) by a central stalk formed by the gamma and epsilon chains, while a peripheral stalk is formed by the delta and b chains.</text>
</comment>
<evidence type="ECO:0000256" key="10">
    <source>
        <dbReference type="ARBA" id="ARBA00025198"/>
    </source>
</evidence>
<dbReference type="GO" id="GO:0045259">
    <property type="term" value="C:proton-transporting ATP synthase complex"/>
    <property type="evidence" value="ECO:0007669"/>
    <property type="project" value="UniProtKB-KW"/>
</dbReference>
<evidence type="ECO:0000256" key="3">
    <source>
        <dbReference type="ARBA" id="ARBA00022547"/>
    </source>
</evidence>
<evidence type="ECO:0000256" key="2">
    <source>
        <dbReference type="ARBA" id="ARBA00022448"/>
    </source>
</evidence>
<keyword evidence="2 13" id="KW-0813">Transport</keyword>
<comment type="similarity">
    <text evidence="1 13 14">Belongs to the ATPase B chain family.</text>
</comment>
<dbReference type="RefSeq" id="WP_088559710.1">
    <property type="nucleotide sequence ID" value="NZ_FYEH01000001.1"/>
</dbReference>
<dbReference type="InterPro" id="IPR002146">
    <property type="entry name" value="ATP_synth_b/b'su_bac/chlpt"/>
</dbReference>
<keyword evidence="13" id="KW-1003">Cell membrane</keyword>
<proteinExistence type="inferred from homology"/>
<keyword evidence="17" id="KW-1185">Reference proteome</keyword>
<feature type="coiled-coil region" evidence="15">
    <location>
        <begin position="26"/>
        <end position="63"/>
    </location>
</feature>
<keyword evidence="8 13" id="KW-0472">Membrane</keyword>
<keyword evidence="6 13" id="KW-1133">Transmembrane helix</keyword>
<evidence type="ECO:0000256" key="11">
    <source>
        <dbReference type="ARBA" id="ARBA00025614"/>
    </source>
</evidence>
<sequence length="157" mass="17855">MEYLWLFIAFVIMVVVLWRPVKKGVIGALDARAERIRHDLDEAQRLHEEAKALLARYQQQLSDGEGLAREIRANAEAERQRLEVKLRLEFEGMSERRTQQALDRIAQEEAKALADLRGQAANLAIVATRELIGQNLDKAKANRLMADAIAEVQRKLA</sequence>